<organism evidence="2 3">
    <name type="scientific">Polaribacter pacificus</name>
    <dbReference type="NCBI Taxonomy" id="1775173"/>
    <lineage>
        <taxon>Bacteria</taxon>
        <taxon>Pseudomonadati</taxon>
        <taxon>Bacteroidota</taxon>
        <taxon>Flavobacteriia</taxon>
        <taxon>Flavobacteriales</taxon>
        <taxon>Flavobacteriaceae</taxon>
    </lineage>
</organism>
<dbReference type="Gene3D" id="3.30.160.670">
    <property type="match status" value="1"/>
</dbReference>
<dbReference type="AlphaFoldDB" id="A0A917MFK9"/>
<comment type="caution">
    <text evidence="2">The sequence shown here is derived from an EMBL/GenBank/DDBJ whole genome shotgun (WGS) entry which is preliminary data.</text>
</comment>
<name>A0A917MFK9_9FLAO</name>
<dbReference type="Proteomes" id="UP000633278">
    <property type="component" value="Unassembled WGS sequence"/>
</dbReference>
<evidence type="ECO:0000259" key="1">
    <source>
        <dbReference type="Pfam" id="PF13590"/>
    </source>
</evidence>
<sequence>MKLFNQTALLFVFILSSCSVVRVSTDYDTKKDFTTYKTFAFYKTGIDKTAISDLDKRRILRAIESELLAKGFKKSNSPDVLVSIYAKSRNRVDVTRTHSGFNNLYWYPMYYRANNRVLVTKYTEGTLFIDLIDAQEKQLVWQGIGTGALKTNNVQKKEEKIKEFVKEILSNYPPGSKK</sequence>
<proteinExistence type="predicted"/>
<evidence type="ECO:0000313" key="3">
    <source>
        <dbReference type="Proteomes" id="UP000633278"/>
    </source>
</evidence>
<reference evidence="2" key="1">
    <citation type="journal article" date="2014" name="Int. J. Syst. Evol. Microbiol.">
        <title>Complete genome sequence of Corynebacterium casei LMG S-19264T (=DSM 44701T), isolated from a smear-ripened cheese.</title>
        <authorList>
            <consortium name="US DOE Joint Genome Institute (JGI-PGF)"/>
            <person name="Walter F."/>
            <person name="Albersmeier A."/>
            <person name="Kalinowski J."/>
            <person name="Ruckert C."/>
        </authorList>
    </citation>
    <scope>NUCLEOTIDE SEQUENCE</scope>
    <source>
        <strain evidence="2">CGMCC 1.15763</strain>
    </source>
</reference>
<reference evidence="2" key="2">
    <citation type="submission" date="2020-09" db="EMBL/GenBank/DDBJ databases">
        <authorList>
            <person name="Sun Q."/>
            <person name="Zhou Y."/>
        </authorList>
    </citation>
    <scope>NUCLEOTIDE SEQUENCE</scope>
    <source>
        <strain evidence="2">CGMCC 1.15763</strain>
    </source>
</reference>
<dbReference type="Pfam" id="PF13590">
    <property type="entry name" value="DUF4136"/>
    <property type="match status" value="1"/>
</dbReference>
<accession>A0A917MFK9</accession>
<keyword evidence="3" id="KW-1185">Reference proteome</keyword>
<protein>
    <recommendedName>
        <fullName evidence="1">DUF4136 domain-containing protein</fullName>
    </recommendedName>
</protein>
<gene>
    <name evidence="2" type="ORF">GCM10011416_13800</name>
</gene>
<evidence type="ECO:0000313" key="2">
    <source>
        <dbReference type="EMBL" id="GGG97080.1"/>
    </source>
</evidence>
<dbReference type="InterPro" id="IPR025411">
    <property type="entry name" value="DUF4136"/>
</dbReference>
<feature type="domain" description="DUF4136" evidence="1">
    <location>
        <begin position="23"/>
        <end position="174"/>
    </location>
</feature>
<dbReference type="RefSeq" id="WP_188598528.1">
    <property type="nucleotide sequence ID" value="NZ_BMJW01000001.1"/>
</dbReference>
<dbReference type="PROSITE" id="PS51257">
    <property type="entry name" value="PROKAR_LIPOPROTEIN"/>
    <property type="match status" value="1"/>
</dbReference>
<dbReference type="EMBL" id="BMJW01000001">
    <property type="protein sequence ID" value="GGG97080.1"/>
    <property type="molecule type" value="Genomic_DNA"/>
</dbReference>